<evidence type="ECO:0000313" key="5">
    <source>
        <dbReference type="Proteomes" id="UP001264519"/>
    </source>
</evidence>
<dbReference type="Proteomes" id="UP001264519">
    <property type="component" value="Unassembled WGS sequence"/>
</dbReference>
<feature type="chain" id="PRO_5046510359" evidence="3">
    <location>
        <begin position="29"/>
        <end position="213"/>
    </location>
</feature>
<evidence type="ECO:0000256" key="2">
    <source>
        <dbReference type="SAM" id="MobiDB-lite"/>
    </source>
</evidence>
<feature type="coiled-coil region" evidence="1">
    <location>
        <begin position="58"/>
        <end position="89"/>
    </location>
</feature>
<keyword evidence="5" id="KW-1185">Reference proteome</keyword>
<keyword evidence="3" id="KW-0732">Signal</keyword>
<comment type="caution">
    <text evidence="4">The sequence shown here is derived from an EMBL/GenBank/DDBJ whole genome shotgun (WGS) entry which is preliminary data.</text>
</comment>
<feature type="signal peptide" evidence="3">
    <location>
        <begin position="1"/>
        <end position="28"/>
    </location>
</feature>
<accession>A0ABU1FXT2</accession>
<name>A0ABU1FXT2_9GAMM</name>
<organism evidence="4 5">
    <name type="scientific">Halomonas koreensis</name>
    <dbReference type="NCBI Taxonomy" id="245385"/>
    <lineage>
        <taxon>Bacteria</taxon>
        <taxon>Pseudomonadati</taxon>
        <taxon>Pseudomonadota</taxon>
        <taxon>Gammaproteobacteria</taxon>
        <taxon>Oceanospirillales</taxon>
        <taxon>Halomonadaceae</taxon>
        <taxon>Halomonas</taxon>
    </lineage>
</organism>
<proteinExistence type="predicted"/>
<evidence type="ECO:0000256" key="1">
    <source>
        <dbReference type="SAM" id="Coils"/>
    </source>
</evidence>
<evidence type="ECO:0000256" key="3">
    <source>
        <dbReference type="SAM" id="SignalP"/>
    </source>
</evidence>
<sequence>MIPILARKRFVTLLLAGLATPLSLVAGASPSDGPDRGPQAGPRLQALYDRAGLDAETREALHEARTEHRRTLRELQAEHRQRLAELLDDDQRAALERARREWQAERRAELSAARQARLDALYDEWDLDTSTREALGDAQADFHERARALRERRFDDRGARRDAWRTLRDDFRDTLATRLDERQLDQLHAALRPPRHTPGPQHRGAPPPAPDAG</sequence>
<protein>
    <submittedName>
        <fullName evidence="4">Uncharacterized protein</fullName>
    </submittedName>
</protein>
<dbReference type="EMBL" id="JARWAK010000001">
    <property type="protein sequence ID" value="MDR5865487.1"/>
    <property type="molecule type" value="Genomic_DNA"/>
</dbReference>
<reference evidence="4 5" key="1">
    <citation type="submission" date="2023-04" db="EMBL/GenBank/DDBJ databases">
        <title>A long-awaited taxogenomic arrangement of the family Halomonadaceae.</title>
        <authorList>
            <person name="De La Haba R."/>
            <person name="Chuvochina M."/>
            <person name="Wittouck S."/>
            <person name="Arahal D.R."/>
            <person name="Sanchez-Porro C."/>
            <person name="Hugenholtz P."/>
            <person name="Ventosa A."/>
        </authorList>
    </citation>
    <scope>NUCLEOTIDE SEQUENCE [LARGE SCALE GENOMIC DNA]</scope>
    <source>
        <strain evidence="4 5">DSM 23530</strain>
    </source>
</reference>
<gene>
    <name evidence="4" type="ORF">QC818_01615</name>
</gene>
<feature type="region of interest" description="Disordered" evidence="2">
    <location>
        <begin position="184"/>
        <end position="213"/>
    </location>
</feature>
<keyword evidence="1" id="KW-0175">Coiled coil</keyword>
<evidence type="ECO:0000313" key="4">
    <source>
        <dbReference type="EMBL" id="MDR5865487.1"/>
    </source>
</evidence>
<dbReference type="RefSeq" id="WP_309651080.1">
    <property type="nucleotide sequence ID" value="NZ_JARWAK010000001.1"/>
</dbReference>